<dbReference type="Proteomes" id="UP000680656">
    <property type="component" value="Chromosome"/>
</dbReference>
<evidence type="ECO:0000313" key="1">
    <source>
        <dbReference type="EMBL" id="QVV90617.1"/>
    </source>
</evidence>
<sequence length="23" mass="2706">MPAMICPVCNEEYILEIQVRLLK</sequence>
<dbReference type="KEGG" id="mrtj:KHC33_10835"/>
<dbReference type="AlphaFoldDB" id="A0A8E7B518"/>
<reference evidence="1 2" key="1">
    <citation type="submission" date="2021-05" db="EMBL/GenBank/DDBJ databases">
        <title>A novel Methanospirillum isolate from a pyrite-forming mixed culture.</title>
        <authorList>
            <person name="Bunk B."/>
            <person name="Sproer C."/>
            <person name="Spring S."/>
            <person name="Pester M."/>
        </authorList>
    </citation>
    <scope>NUCLEOTIDE SEQUENCE [LARGE SCALE GENOMIC DNA]</scope>
    <source>
        <strain evidence="1 2">J.3.6.1-F.2.7.3</strain>
    </source>
</reference>
<protein>
    <submittedName>
        <fullName evidence="1">Uncharacterized protein</fullName>
    </submittedName>
</protein>
<organism evidence="1 2">
    <name type="scientific">Methanospirillum purgamenti</name>
    <dbReference type="NCBI Taxonomy" id="2834276"/>
    <lineage>
        <taxon>Archaea</taxon>
        <taxon>Methanobacteriati</taxon>
        <taxon>Methanobacteriota</taxon>
        <taxon>Stenosarchaea group</taxon>
        <taxon>Methanomicrobia</taxon>
        <taxon>Methanomicrobiales</taxon>
        <taxon>Methanospirillaceae</taxon>
        <taxon>Methanospirillum</taxon>
    </lineage>
</organism>
<accession>A0A8E7B518</accession>
<proteinExistence type="predicted"/>
<dbReference type="EMBL" id="CP075546">
    <property type="protein sequence ID" value="QVV90617.1"/>
    <property type="molecule type" value="Genomic_DNA"/>
</dbReference>
<evidence type="ECO:0000313" key="2">
    <source>
        <dbReference type="Proteomes" id="UP000680656"/>
    </source>
</evidence>
<gene>
    <name evidence="1" type="ORF">KHC33_10835</name>
</gene>
<keyword evidence="2" id="KW-1185">Reference proteome</keyword>
<name>A0A8E7B518_9EURY</name>